<dbReference type="GO" id="GO:0006974">
    <property type="term" value="P:DNA damage response"/>
    <property type="evidence" value="ECO:0007669"/>
    <property type="project" value="InterPro"/>
</dbReference>
<feature type="region of interest" description="Disordered" evidence="6">
    <location>
        <begin position="68"/>
        <end position="110"/>
    </location>
</feature>
<dbReference type="PANTHER" id="PTHR13386">
    <property type="entry name" value="HISTONE PARYLATION FACTOR 1"/>
    <property type="match status" value="1"/>
</dbReference>
<dbReference type="EMBL" id="CAJNOT010000391">
    <property type="protein sequence ID" value="CAF0965992.1"/>
    <property type="molecule type" value="Genomic_DNA"/>
</dbReference>
<comment type="similarity">
    <text evidence="3">Belongs to the HPF1 family.</text>
</comment>
<feature type="compositionally biased region" description="Basic and acidic residues" evidence="6">
    <location>
        <begin position="1"/>
        <end position="14"/>
    </location>
</feature>
<feature type="compositionally biased region" description="Low complexity" evidence="6">
    <location>
        <begin position="70"/>
        <end position="102"/>
    </location>
</feature>
<keyword evidence="4" id="KW-0158">Chromosome</keyword>
<dbReference type="GO" id="GO:0042393">
    <property type="term" value="F:histone binding"/>
    <property type="evidence" value="ECO:0007669"/>
    <property type="project" value="InterPro"/>
</dbReference>
<dbReference type="GO" id="GO:0005634">
    <property type="term" value="C:nucleus"/>
    <property type="evidence" value="ECO:0007669"/>
    <property type="project" value="UniProtKB-SubCell"/>
</dbReference>
<protein>
    <recommendedName>
        <fullName evidence="7">PBZ-type domain-containing protein</fullName>
    </recommendedName>
</protein>
<feature type="region of interest" description="Disordered" evidence="6">
    <location>
        <begin position="1"/>
        <end position="28"/>
    </location>
</feature>
<dbReference type="PANTHER" id="PTHR13386:SF1">
    <property type="entry name" value="HISTONE PARYLATION FACTOR 1"/>
    <property type="match status" value="1"/>
</dbReference>
<evidence type="ECO:0000313" key="8">
    <source>
        <dbReference type="EMBL" id="CAF0965992.1"/>
    </source>
</evidence>
<evidence type="ECO:0000256" key="6">
    <source>
        <dbReference type="SAM" id="MobiDB-lite"/>
    </source>
</evidence>
<dbReference type="AlphaFoldDB" id="A0A814ECN6"/>
<dbReference type="GO" id="GO:0072572">
    <property type="term" value="F:poly-ADP-D-ribose binding"/>
    <property type="evidence" value="ECO:0007669"/>
    <property type="project" value="TreeGrafter"/>
</dbReference>
<dbReference type="Proteomes" id="UP000663864">
    <property type="component" value="Unassembled WGS sequence"/>
</dbReference>
<evidence type="ECO:0000313" key="9">
    <source>
        <dbReference type="Proteomes" id="UP000663864"/>
    </source>
</evidence>
<name>A0A814ECN6_9BILA</name>
<comment type="caution">
    <text evidence="8">The sequence shown here is derived from an EMBL/GenBank/DDBJ whole genome shotgun (WGS) entry which is preliminary data.</text>
</comment>
<evidence type="ECO:0000256" key="4">
    <source>
        <dbReference type="ARBA" id="ARBA00022454"/>
    </source>
</evidence>
<evidence type="ECO:0000256" key="1">
    <source>
        <dbReference type="ARBA" id="ARBA00004123"/>
    </source>
</evidence>
<gene>
    <name evidence="8" type="ORF">ZHD862_LOCUS10751</name>
</gene>
<comment type="subcellular location">
    <subcellularLocation>
        <location evidence="2">Chromosome</location>
    </subcellularLocation>
    <subcellularLocation>
        <location evidence="1">Nucleus</location>
    </subcellularLocation>
</comment>
<dbReference type="Pfam" id="PF10283">
    <property type="entry name" value="zf-CCHH"/>
    <property type="match status" value="1"/>
</dbReference>
<accession>A0A814ECN6</accession>
<reference evidence="8" key="1">
    <citation type="submission" date="2021-02" db="EMBL/GenBank/DDBJ databases">
        <authorList>
            <person name="Nowell W R."/>
        </authorList>
    </citation>
    <scope>NUCLEOTIDE SEQUENCE</scope>
</reference>
<proteinExistence type="inferred from homology"/>
<evidence type="ECO:0000256" key="2">
    <source>
        <dbReference type="ARBA" id="ARBA00004286"/>
    </source>
</evidence>
<dbReference type="Pfam" id="PF10228">
    <property type="entry name" value="HPF1"/>
    <property type="match status" value="1"/>
</dbReference>
<sequence length="432" mass="49439">MAERKRLSETDKSPNKNSKKIKLTQTTLPIVTSTRPLCKYGAKCYRKHPDHLRNYCHPSTEQKIEDDNLTSESIDSSPVSSSSSPPPTTTTTTTTNSSSSSPRKQMTTSNNSTISLMELMELNGEKLLSHLYQMEFPSDLYEFWKFCSNINTNKPRDVLKNLLNLELVGPFEILDDALKQCKTVPNVHLHYRYYYDTPEFMTLIRTLDKSSQFHIGYYRDSPDELPSFLASNNASENNRFKICGDNIFAAIYLYGRSILKSNSKNDLQNFLTDLETYAKKQKYSLDEITPKINARKKKINCTLLNSLGMVVPFENDIGYRPVPFTKDQFKKVCDKFCNSTSESISQTAEDELQHVITCIQFANDECDYGEGLEFGLNLFLYGSSKLHSRIMNLLPLAYKLLQRNLYGQIITDHITSGRSNLIEDLNQIEKNK</sequence>
<evidence type="ECO:0000259" key="7">
    <source>
        <dbReference type="Pfam" id="PF10283"/>
    </source>
</evidence>
<dbReference type="InterPro" id="IPR019406">
    <property type="entry name" value="APLF_PBZ"/>
</dbReference>
<evidence type="ECO:0000256" key="5">
    <source>
        <dbReference type="ARBA" id="ARBA00023242"/>
    </source>
</evidence>
<dbReference type="GO" id="GO:0005694">
    <property type="term" value="C:chromosome"/>
    <property type="evidence" value="ECO:0007669"/>
    <property type="project" value="UniProtKB-SubCell"/>
</dbReference>
<organism evidence="8 9">
    <name type="scientific">Rotaria sordida</name>
    <dbReference type="NCBI Taxonomy" id="392033"/>
    <lineage>
        <taxon>Eukaryota</taxon>
        <taxon>Metazoa</taxon>
        <taxon>Spiralia</taxon>
        <taxon>Gnathifera</taxon>
        <taxon>Rotifera</taxon>
        <taxon>Eurotatoria</taxon>
        <taxon>Bdelloidea</taxon>
        <taxon>Philodinida</taxon>
        <taxon>Philodinidae</taxon>
        <taxon>Rotaria</taxon>
    </lineage>
</organism>
<evidence type="ECO:0000256" key="3">
    <source>
        <dbReference type="ARBA" id="ARBA00010803"/>
    </source>
</evidence>
<dbReference type="InterPro" id="IPR019361">
    <property type="entry name" value="HPF1"/>
</dbReference>
<feature type="domain" description="PBZ-type" evidence="7">
    <location>
        <begin position="35"/>
        <end position="58"/>
    </location>
</feature>
<keyword evidence="5" id="KW-0539">Nucleus</keyword>